<dbReference type="EMBL" id="AZHF01000004">
    <property type="protein sequence ID" value="OAA77067.1"/>
    <property type="molecule type" value="Genomic_DNA"/>
</dbReference>
<dbReference type="GO" id="GO:0002143">
    <property type="term" value="P:tRNA wobble position uridine thiolation"/>
    <property type="evidence" value="ECO:0007669"/>
    <property type="project" value="InterPro"/>
</dbReference>
<dbReference type="GO" id="GO:0005829">
    <property type="term" value="C:cytosol"/>
    <property type="evidence" value="ECO:0007669"/>
    <property type="project" value="UniProtKB-SubCell"/>
</dbReference>
<keyword evidence="11 14" id="KW-0501">Molybdenum cofactor biosynthesis</keyword>
<keyword evidence="18" id="KW-1185">Reference proteome</keyword>
<dbReference type="OrthoDB" id="10261062at2759"/>
<evidence type="ECO:0000256" key="3">
    <source>
        <dbReference type="ARBA" id="ARBA00022679"/>
    </source>
</evidence>
<evidence type="ECO:0000259" key="16">
    <source>
        <dbReference type="PROSITE" id="PS50206"/>
    </source>
</evidence>
<comment type="function">
    <text evidence="13">Plays a central role in 2-thiolation of mcm(5)S(2)U at tRNA wobble positions of cytosolic tRNA(Lys), tRNA(Glu) and tRNA(Gln). Also essential during biosynthesis of the molybdenum cofactor. Acts by mediating the C-terminal thiocarboxylation of sulfur carriers urm1 and mocs2a. Its N-terminus first activates urm1 and mocs2a as acyl-adenylates (-COAMP), then the persulfide sulfur on the catalytic cysteine is transferred to urm1 and mocs2a to form thiocarboxylation (-COSH) of their C-terminus. The reaction probably involves hydrogen sulfide that is generated from the persulfide intermediate and that acts as a nucleophile towards urm1 and mocs2a. Subsequently, a transient disulfide bond is formed. Does not use thiosulfate as sulfur donor; nfs1 probably acting as a sulfur donor for thiocarboxylation reactions.</text>
</comment>
<feature type="binding site" evidence="14">
    <location>
        <position position="310"/>
    </location>
    <ligand>
        <name>Zn(2+)</name>
        <dbReference type="ChEBI" id="CHEBI:29105"/>
    </ligand>
</feature>
<evidence type="ECO:0000256" key="12">
    <source>
        <dbReference type="ARBA" id="ARBA00023268"/>
    </source>
</evidence>
<dbReference type="FunFam" id="3.40.50.720:FF:000033">
    <property type="entry name" value="Adenylyltransferase and sulfurtransferase MOCS3"/>
    <property type="match status" value="1"/>
</dbReference>
<dbReference type="STRING" id="1081108.A0A168GY48"/>
<evidence type="ECO:0000256" key="4">
    <source>
        <dbReference type="ARBA" id="ARBA00022694"/>
    </source>
</evidence>
<keyword evidence="5" id="KW-0548">Nucleotidyltransferase</keyword>
<dbReference type="Gene3D" id="3.40.50.720">
    <property type="entry name" value="NAD(P)-binding Rossmann-like Domain"/>
    <property type="match status" value="1"/>
</dbReference>
<dbReference type="SUPFAM" id="SSF69572">
    <property type="entry name" value="Activating enzymes of the ubiquitin-like proteins"/>
    <property type="match status" value="1"/>
</dbReference>
<evidence type="ECO:0000256" key="15">
    <source>
        <dbReference type="SAM" id="Coils"/>
    </source>
</evidence>
<evidence type="ECO:0000256" key="5">
    <source>
        <dbReference type="ARBA" id="ARBA00022695"/>
    </source>
</evidence>
<dbReference type="Pfam" id="PF00899">
    <property type="entry name" value="ThiF"/>
    <property type="match status" value="1"/>
</dbReference>
<feature type="binding site" evidence="14">
    <location>
        <position position="313"/>
    </location>
    <ligand>
        <name>Zn(2+)</name>
        <dbReference type="ChEBI" id="CHEBI:29105"/>
    </ligand>
</feature>
<evidence type="ECO:0000256" key="14">
    <source>
        <dbReference type="HAMAP-Rule" id="MF_03049"/>
    </source>
</evidence>
<evidence type="ECO:0000256" key="8">
    <source>
        <dbReference type="ARBA" id="ARBA00022786"/>
    </source>
</evidence>
<gene>
    <name evidence="14" type="primary">uba4</name>
    <name evidence="14" type="synonym">cnxF</name>
    <name evidence="17" type="ORF">LEL_06751</name>
</gene>
<dbReference type="PANTHER" id="PTHR10953:SF102">
    <property type="entry name" value="ADENYLYLTRANSFERASE AND SULFURTRANSFERASE MOCS3"/>
    <property type="match status" value="1"/>
</dbReference>
<dbReference type="GO" id="GO:0061605">
    <property type="term" value="F:molybdopterin-synthase adenylyltransferase activity"/>
    <property type="evidence" value="ECO:0007669"/>
    <property type="project" value="UniProtKB-EC"/>
</dbReference>
<sequence>MTGEIDHLRREIAQRESELADLKSQLAVAESAKREADDGADTSAAQQDWKWPLKEDEYERYSRQMIVPNFGLQGQLRLRNAKVLLVGAGGLGCPAAAYLAGAGVGVLGLVDGDTVEVSNLHRQVAHSASRVGMTKVESAITYLKELNPSITYKAHQTHLTPQNAASILSRYDLVLDCTDHPTSRYLISDACVLLRKPLVSASAFQTSGQLLALNSPPGRGPCYRCVFPKPPPPESVVGCGEGGIFGPVVGAMGVLQALEAIKLITQGGLEPMDGAAADAAMPKQMTMLLFSSMADTMFRTVRIRGKRDDCFACSGREDALTLEQMQSSLDYVQFCGVAQPVKLLHPAERIPASDYARIAADRGSPHLLIDVREKEHFGLSSIEGSINVPISQFMRSRASTVTGALDWMPADLPHSAPIYVVCRVGNDSQVAAKKLKELGLDRNGERFVGDIDGGLRAWRKDVDPTLPFV</sequence>
<feature type="active site" description="Glycyl thioester intermediate; for adenylyltransferase activity" evidence="14">
    <location>
        <position position="239"/>
    </location>
</feature>
<feature type="binding site" evidence="14">
    <location>
        <position position="225"/>
    </location>
    <ligand>
        <name>Zn(2+)</name>
        <dbReference type="ChEBI" id="CHEBI:29105"/>
    </ligand>
</feature>
<dbReference type="AlphaFoldDB" id="A0A168GY48"/>
<dbReference type="GO" id="GO:0006777">
    <property type="term" value="P:Mo-molybdopterin cofactor biosynthetic process"/>
    <property type="evidence" value="ECO:0007669"/>
    <property type="project" value="UniProtKB-UniRule"/>
</dbReference>
<dbReference type="UniPathway" id="UPA00344"/>
<dbReference type="HAMAP" id="MF_03049">
    <property type="entry name" value="MOCS3_Uba4"/>
    <property type="match status" value="1"/>
</dbReference>
<dbReference type="GO" id="GO:0061604">
    <property type="term" value="F:molybdopterin-synthase sulfurtransferase activity"/>
    <property type="evidence" value="ECO:0007669"/>
    <property type="project" value="UniProtKB-EC"/>
</dbReference>
<keyword evidence="12 14" id="KW-0511">Multifunctional enzyme</keyword>
<feature type="binding site" evidence="14">
    <location>
        <begin position="179"/>
        <end position="180"/>
    </location>
    <ligand>
        <name>ATP</name>
        <dbReference type="ChEBI" id="CHEBI:30616"/>
    </ligand>
</feature>
<dbReference type="EC" id="2.8.1.11" evidence="14"/>
<comment type="caution">
    <text evidence="17">The sequence shown here is derived from an EMBL/GenBank/DDBJ whole genome shotgun (WGS) entry which is preliminary data.</text>
</comment>
<dbReference type="InterPro" id="IPR001763">
    <property type="entry name" value="Rhodanese-like_dom"/>
</dbReference>
<keyword evidence="2 14" id="KW-0963">Cytoplasm</keyword>
<dbReference type="InterPro" id="IPR035985">
    <property type="entry name" value="Ubiquitin-activating_enz"/>
</dbReference>
<feature type="active site" description="Cysteine persulfide intermediate; for sulfurtransferase activity" evidence="14">
    <location>
        <position position="422"/>
    </location>
</feature>
<evidence type="ECO:0000256" key="10">
    <source>
        <dbReference type="ARBA" id="ARBA00022840"/>
    </source>
</evidence>
<feature type="coiled-coil region" evidence="15">
    <location>
        <begin position="5"/>
        <end position="32"/>
    </location>
</feature>
<keyword evidence="15" id="KW-0175">Coiled coil</keyword>
<keyword evidence="6 14" id="KW-0479">Metal-binding</keyword>
<dbReference type="Proteomes" id="UP000076881">
    <property type="component" value="Unassembled WGS sequence"/>
</dbReference>
<evidence type="ECO:0000256" key="6">
    <source>
        <dbReference type="ARBA" id="ARBA00022723"/>
    </source>
</evidence>
<dbReference type="UniPathway" id="UPA00988"/>
<dbReference type="InterPro" id="IPR028885">
    <property type="entry name" value="MOCS3/Uba4"/>
</dbReference>
<dbReference type="PROSITE" id="PS50206">
    <property type="entry name" value="RHODANESE_3"/>
    <property type="match status" value="1"/>
</dbReference>
<evidence type="ECO:0000256" key="9">
    <source>
        <dbReference type="ARBA" id="ARBA00022833"/>
    </source>
</evidence>
<comment type="subcellular location">
    <subcellularLocation>
        <location evidence="1">Cytoplasm</location>
        <location evidence="1">Cytosol</location>
    </subcellularLocation>
</comment>
<dbReference type="GO" id="GO:0046872">
    <property type="term" value="F:metal ion binding"/>
    <property type="evidence" value="ECO:0007669"/>
    <property type="project" value="UniProtKB-KW"/>
</dbReference>
<reference evidence="17 18" key="1">
    <citation type="journal article" date="2016" name="Genome Biol. Evol.">
        <title>Divergent and convergent evolution of fungal pathogenicity.</title>
        <authorList>
            <person name="Shang Y."/>
            <person name="Xiao G."/>
            <person name="Zheng P."/>
            <person name="Cen K."/>
            <person name="Zhan S."/>
            <person name="Wang C."/>
        </authorList>
    </citation>
    <scope>NUCLEOTIDE SEQUENCE [LARGE SCALE GENOMIC DNA]</scope>
    <source>
        <strain evidence="17 18">RCEF 1005</strain>
    </source>
</reference>
<evidence type="ECO:0000313" key="17">
    <source>
        <dbReference type="EMBL" id="OAA77067.1"/>
    </source>
</evidence>
<comment type="function">
    <text evidence="14">Plays a central role in 2-thiolation of mcm(5)S(2)U at tRNA wobble positions of cytosolic tRNA(Lys), tRNA(Glu) and tRNA(Gln). Also essential during biosynthesis of the molybdenum cofactor. Acts by mediating the C-terminal thiocarboxylation of sulfur carriers urm1 and MOCS2A. Its N-terminus first activates urm1 and MOCS2A as acyl-adenylates (-COAMP), then the persulfide sulfur on the catalytic cysteine is transferred to urm1 and MOCS2A to form thiocarboxylation (-COSH) of their C-terminus. The reaction probably involves hydrogen sulfide that is generated from the persulfide intermediate and that acts as nucleophile towards urm1 and MOCS2A. Subsequently, a transient disulfide bond is formed. Does not use thiosulfate as sulfur donor; nfs1 probably acting as a sulfur donor for thiocarboxylation reactions.</text>
</comment>
<comment type="similarity">
    <text evidence="14">In the N-terminal section; belongs to the HesA/MoeB/ThiF family. UBA4 subfamily.</text>
</comment>
<organism evidence="17 18">
    <name type="scientific">Akanthomyces lecanii RCEF 1005</name>
    <dbReference type="NCBI Taxonomy" id="1081108"/>
    <lineage>
        <taxon>Eukaryota</taxon>
        <taxon>Fungi</taxon>
        <taxon>Dikarya</taxon>
        <taxon>Ascomycota</taxon>
        <taxon>Pezizomycotina</taxon>
        <taxon>Sordariomycetes</taxon>
        <taxon>Hypocreomycetidae</taxon>
        <taxon>Hypocreales</taxon>
        <taxon>Cordycipitaceae</taxon>
        <taxon>Akanthomyces</taxon>
        <taxon>Cordyceps confragosa</taxon>
    </lineage>
</organism>
<dbReference type="SMART" id="SM00450">
    <property type="entry name" value="RHOD"/>
    <property type="match status" value="1"/>
</dbReference>
<evidence type="ECO:0000256" key="1">
    <source>
        <dbReference type="ARBA" id="ARBA00004514"/>
    </source>
</evidence>
<feature type="binding site" evidence="14">
    <location>
        <position position="135"/>
    </location>
    <ligand>
        <name>ATP</name>
        <dbReference type="ChEBI" id="CHEBI:30616"/>
    </ligand>
</feature>
<proteinExistence type="inferred from homology"/>
<evidence type="ECO:0000256" key="7">
    <source>
        <dbReference type="ARBA" id="ARBA00022741"/>
    </source>
</evidence>
<feature type="domain" description="Rhodanese" evidence="16">
    <location>
        <begin position="362"/>
        <end position="467"/>
    </location>
</feature>
<dbReference type="GO" id="GO:0005524">
    <property type="term" value="F:ATP binding"/>
    <property type="evidence" value="ECO:0007669"/>
    <property type="project" value="UniProtKB-KW"/>
</dbReference>
<comment type="pathway">
    <text evidence="14">tRNA modification; 5-methoxycarbonylmethyl-2-thiouridine-tRNA biosynthesis.</text>
</comment>
<accession>A0A168GY48</accession>
<dbReference type="PANTHER" id="PTHR10953">
    <property type="entry name" value="UBIQUITIN-ACTIVATING ENZYME E1"/>
    <property type="match status" value="1"/>
</dbReference>
<keyword evidence="8" id="KW-0833">Ubl conjugation pathway</keyword>
<comment type="catalytic activity">
    <reaction evidence="14">
        <text>[molybdopterin-synthase sulfur-carrier protein]-C-terminal Gly-Gly + ATP + H(+) = [molybdopterin-synthase sulfur-carrier protein]-C-terminal Gly-Gly-AMP + diphosphate</text>
        <dbReference type="Rhea" id="RHEA:43616"/>
        <dbReference type="Rhea" id="RHEA-COMP:12159"/>
        <dbReference type="Rhea" id="RHEA-COMP:12202"/>
        <dbReference type="ChEBI" id="CHEBI:15378"/>
        <dbReference type="ChEBI" id="CHEBI:30616"/>
        <dbReference type="ChEBI" id="CHEBI:33019"/>
        <dbReference type="ChEBI" id="CHEBI:90618"/>
        <dbReference type="ChEBI" id="CHEBI:90778"/>
        <dbReference type="EC" id="2.7.7.80"/>
    </reaction>
</comment>
<comment type="cofactor">
    <cofactor evidence="14">
        <name>Zn(2+)</name>
        <dbReference type="ChEBI" id="CHEBI:29105"/>
    </cofactor>
    <text evidence="14">Binds 1 zinc ion per subunit.</text>
</comment>
<dbReference type="Gene3D" id="3.40.250.10">
    <property type="entry name" value="Rhodanese-like domain"/>
    <property type="match status" value="1"/>
</dbReference>
<dbReference type="GO" id="GO:0042292">
    <property type="term" value="F:URM1 activating enzyme activity"/>
    <property type="evidence" value="ECO:0007669"/>
    <property type="project" value="TreeGrafter"/>
</dbReference>
<dbReference type="CDD" id="cd00757">
    <property type="entry name" value="ThiF_MoeB_HesA_family"/>
    <property type="match status" value="1"/>
</dbReference>
<evidence type="ECO:0000256" key="13">
    <source>
        <dbReference type="ARBA" id="ARBA00043893"/>
    </source>
</evidence>
<dbReference type="Pfam" id="PF00581">
    <property type="entry name" value="Rhodanese"/>
    <property type="match status" value="1"/>
</dbReference>
<evidence type="ECO:0000256" key="11">
    <source>
        <dbReference type="ARBA" id="ARBA00023150"/>
    </source>
</evidence>
<dbReference type="InterPro" id="IPR036873">
    <property type="entry name" value="Rhodanese-like_dom_sf"/>
</dbReference>
<dbReference type="InterPro" id="IPR045886">
    <property type="entry name" value="ThiF/MoeB/HesA"/>
</dbReference>
<dbReference type="GO" id="GO:0032447">
    <property type="term" value="P:protein urmylation"/>
    <property type="evidence" value="ECO:0007669"/>
    <property type="project" value="TreeGrafter"/>
</dbReference>
<keyword evidence="10 14" id="KW-0067">ATP-binding</keyword>
<feature type="binding site" evidence="14">
    <location>
        <begin position="118"/>
        <end position="122"/>
    </location>
    <ligand>
        <name>ATP</name>
        <dbReference type="ChEBI" id="CHEBI:30616"/>
    </ligand>
</feature>
<evidence type="ECO:0000313" key="18">
    <source>
        <dbReference type="Proteomes" id="UP000076881"/>
    </source>
</evidence>
<keyword evidence="3 14" id="KW-0808">Transferase</keyword>
<dbReference type="InterPro" id="IPR000594">
    <property type="entry name" value="ThiF_NAD_FAD-bd"/>
</dbReference>
<feature type="binding site" evidence="14">
    <location>
        <position position="111"/>
    </location>
    <ligand>
        <name>ATP</name>
        <dbReference type="ChEBI" id="CHEBI:30616"/>
    </ligand>
</feature>
<dbReference type="EC" id="2.7.7.80" evidence="14"/>
<keyword evidence="7 14" id="KW-0547">Nucleotide-binding</keyword>
<comment type="catalytic activity">
    <reaction evidence="14">
        <text>[molybdopterin-synthase sulfur-carrier protein]-C-terminal Gly-Gly-AMP + S-sulfanyl-L-cysteinyl-[cysteine desulfurase] + AH2 = [molybdopterin-synthase sulfur-carrier protein]-C-terminal-Gly-aminoethanethioate + L-cysteinyl-[cysteine desulfurase] + A + AMP + 2 H(+)</text>
        <dbReference type="Rhea" id="RHEA:48612"/>
        <dbReference type="Rhea" id="RHEA-COMP:12157"/>
        <dbReference type="Rhea" id="RHEA-COMP:12158"/>
        <dbReference type="Rhea" id="RHEA-COMP:12159"/>
        <dbReference type="Rhea" id="RHEA-COMP:19907"/>
        <dbReference type="ChEBI" id="CHEBI:13193"/>
        <dbReference type="ChEBI" id="CHEBI:15378"/>
        <dbReference type="ChEBI" id="CHEBI:17499"/>
        <dbReference type="ChEBI" id="CHEBI:29950"/>
        <dbReference type="ChEBI" id="CHEBI:61963"/>
        <dbReference type="ChEBI" id="CHEBI:90618"/>
        <dbReference type="ChEBI" id="CHEBI:232372"/>
        <dbReference type="ChEBI" id="CHEBI:456215"/>
        <dbReference type="EC" id="2.8.1.11"/>
    </reaction>
</comment>
<keyword evidence="9 14" id="KW-0862">Zinc</keyword>
<keyword evidence="4 14" id="KW-0819">tRNA processing</keyword>
<protein>
    <recommendedName>
        <fullName evidence="14">Adenylyltransferase and sulfurtransferase uba4</fullName>
    </recommendedName>
    <alternativeName>
        <fullName evidence="14">Common component for nitrate reductase and xanthine dehydrogenase protein F</fullName>
    </alternativeName>
    <alternativeName>
        <fullName evidence="14">Ubiquitin-like protein activator 4</fullName>
    </alternativeName>
    <domain>
        <recommendedName>
            <fullName evidence="14">Molybdopterin-synthase adenylyltransferase</fullName>
            <ecNumber evidence="14">2.7.7.80</ecNumber>
        </recommendedName>
        <alternativeName>
            <fullName evidence="14">Adenylyltransferase uba4</fullName>
        </alternativeName>
        <alternativeName>
            <fullName evidence="14">Sulfur carrier protein MOCS2A adenylyltransferase</fullName>
        </alternativeName>
    </domain>
    <domain>
        <recommendedName>
            <fullName evidence="14">Molybdopterin-synthase sulfurtransferase</fullName>
            <ecNumber evidence="14">2.8.1.11</ecNumber>
        </recommendedName>
        <alternativeName>
            <fullName evidence="14">Sulfurtransferase uba4</fullName>
        </alternativeName>
        <alternativeName>
            <fullName evidence="14">Sulfur carrier protein MOCS2A sulfurtransferase</fullName>
        </alternativeName>
    </domain>
</protein>
<evidence type="ECO:0000256" key="2">
    <source>
        <dbReference type="ARBA" id="ARBA00022490"/>
    </source>
</evidence>
<dbReference type="GO" id="GO:0004792">
    <property type="term" value="F:thiosulfate-cyanide sulfurtransferase activity"/>
    <property type="evidence" value="ECO:0007669"/>
    <property type="project" value="TreeGrafter"/>
</dbReference>
<feature type="binding site" evidence="14">
    <location>
        <position position="90"/>
    </location>
    <ligand>
        <name>ATP</name>
        <dbReference type="ChEBI" id="CHEBI:30616"/>
    </ligand>
</feature>
<name>A0A168GY48_CORDF</name>
<feature type="binding site" evidence="14">
    <location>
        <position position="222"/>
    </location>
    <ligand>
        <name>Zn(2+)</name>
        <dbReference type="ChEBI" id="CHEBI:29105"/>
    </ligand>
</feature>
<comment type="pathway">
    <text evidence="14">Cofactor biosynthesis; molybdopterin biosynthesis.</text>
</comment>